<dbReference type="OrthoDB" id="6285922at2759"/>
<feature type="compositionally biased region" description="Basic residues" evidence="2">
    <location>
        <begin position="2791"/>
        <end position="2805"/>
    </location>
</feature>
<feature type="region of interest" description="Disordered" evidence="2">
    <location>
        <begin position="1365"/>
        <end position="1406"/>
    </location>
</feature>
<feature type="compositionally biased region" description="Basic and acidic residues" evidence="2">
    <location>
        <begin position="1766"/>
        <end position="1777"/>
    </location>
</feature>
<feature type="compositionally biased region" description="Basic and acidic residues" evidence="2">
    <location>
        <begin position="2836"/>
        <end position="2857"/>
    </location>
</feature>
<feature type="region of interest" description="Disordered" evidence="2">
    <location>
        <begin position="1931"/>
        <end position="1978"/>
    </location>
</feature>
<feature type="region of interest" description="Disordered" evidence="2">
    <location>
        <begin position="1477"/>
        <end position="1581"/>
    </location>
</feature>
<dbReference type="WBParaSite" id="HNAJ_0000874601-mRNA-1">
    <property type="protein sequence ID" value="HNAJ_0000874601-mRNA-1"/>
    <property type="gene ID" value="HNAJ_0000874601"/>
</dbReference>
<feature type="compositionally biased region" description="Polar residues" evidence="2">
    <location>
        <begin position="1778"/>
        <end position="1789"/>
    </location>
</feature>
<gene>
    <name evidence="4" type="ORF">HNAJ_LOCUS8742</name>
</gene>
<keyword evidence="5" id="KW-1185">Reference proteome</keyword>
<feature type="compositionally biased region" description="Polar residues" evidence="2">
    <location>
        <begin position="2390"/>
        <end position="2411"/>
    </location>
</feature>
<evidence type="ECO:0000256" key="3">
    <source>
        <dbReference type="SAM" id="Phobius"/>
    </source>
</evidence>
<evidence type="ECO:0000256" key="2">
    <source>
        <dbReference type="SAM" id="MobiDB-lite"/>
    </source>
</evidence>
<protein>
    <submittedName>
        <fullName evidence="6">Midasin</fullName>
    </submittedName>
</protein>
<feature type="compositionally biased region" description="Basic and acidic residues" evidence="2">
    <location>
        <begin position="2873"/>
        <end position="2883"/>
    </location>
</feature>
<feature type="compositionally biased region" description="Basic and acidic residues" evidence="2">
    <location>
        <begin position="1791"/>
        <end position="1800"/>
    </location>
</feature>
<feature type="region of interest" description="Disordered" evidence="2">
    <location>
        <begin position="1605"/>
        <end position="1627"/>
    </location>
</feature>
<feature type="compositionally biased region" description="Basic and acidic residues" evidence="2">
    <location>
        <begin position="2526"/>
        <end position="2545"/>
    </location>
</feature>
<keyword evidence="3" id="KW-0472">Membrane</keyword>
<feature type="compositionally biased region" description="Polar residues" evidence="2">
    <location>
        <begin position="2041"/>
        <end position="2055"/>
    </location>
</feature>
<feature type="compositionally biased region" description="Polar residues" evidence="2">
    <location>
        <begin position="2236"/>
        <end position="2252"/>
    </location>
</feature>
<feature type="compositionally biased region" description="Basic and acidic residues" evidence="2">
    <location>
        <begin position="2557"/>
        <end position="2568"/>
    </location>
</feature>
<feature type="compositionally biased region" description="Basic and acidic residues" evidence="2">
    <location>
        <begin position="2444"/>
        <end position="2456"/>
    </location>
</feature>
<feature type="coiled-coil region" evidence="1">
    <location>
        <begin position="577"/>
        <end position="624"/>
    </location>
</feature>
<organism evidence="6">
    <name type="scientific">Rodentolepis nana</name>
    <name type="common">Dwarf tapeworm</name>
    <name type="synonym">Hymenolepis nana</name>
    <dbReference type="NCBI Taxonomy" id="102285"/>
    <lineage>
        <taxon>Eukaryota</taxon>
        <taxon>Metazoa</taxon>
        <taxon>Spiralia</taxon>
        <taxon>Lophotrochozoa</taxon>
        <taxon>Platyhelminthes</taxon>
        <taxon>Cestoda</taxon>
        <taxon>Eucestoda</taxon>
        <taxon>Cyclophyllidea</taxon>
        <taxon>Hymenolepididae</taxon>
        <taxon>Rodentolepis</taxon>
    </lineage>
</organism>
<keyword evidence="3" id="KW-1133">Transmembrane helix</keyword>
<feature type="region of interest" description="Disordered" evidence="2">
    <location>
        <begin position="2367"/>
        <end position="2579"/>
    </location>
</feature>
<feature type="compositionally biased region" description="Basic and acidic residues" evidence="2">
    <location>
        <begin position="2679"/>
        <end position="2707"/>
    </location>
</feature>
<proteinExistence type="predicted"/>
<feature type="compositionally biased region" description="Basic and acidic residues" evidence="2">
    <location>
        <begin position="1967"/>
        <end position="1978"/>
    </location>
</feature>
<feature type="compositionally biased region" description="Basic and acidic residues" evidence="2">
    <location>
        <begin position="2367"/>
        <end position="2383"/>
    </location>
</feature>
<feature type="compositionally biased region" description="Basic residues" evidence="2">
    <location>
        <begin position="1755"/>
        <end position="1765"/>
    </location>
</feature>
<feature type="compositionally biased region" description="Basic and acidic residues" evidence="2">
    <location>
        <begin position="2764"/>
        <end position="2781"/>
    </location>
</feature>
<dbReference type="Proteomes" id="UP000278807">
    <property type="component" value="Unassembled WGS sequence"/>
</dbReference>
<evidence type="ECO:0000313" key="4">
    <source>
        <dbReference type="EMBL" id="VDO04837.1"/>
    </source>
</evidence>
<evidence type="ECO:0000313" key="6">
    <source>
        <dbReference type="WBParaSite" id="HNAJ_0000874601-mRNA-1"/>
    </source>
</evidence>
<reference evidence="4 5" key="2">
    <citation type="submission" date="2018-11" db="EMBL/GenBank/DDBJ databases">
        <authorList>
            <consortium name="Pathogen Informatics"/>
        </authorList>
    </citation>
    <scope>NUCLEOTIDE SEQUENCE [LARGE SCALE GENOMIC DNA]</scope>
</reference>
<feature type="transmembrane region" description="Helical" evidence="3">
    <location>
        <begin position="3161"/>
        <end position="3179"/>
    </location>
</feature>
<sequence length="3219" mass="361985">MYVVAFVDNKHENKLWLCYVAIMDVIAQPKQSISTKSSFDLLLGGWYLQTTSITSNQVNELISQLEQNVSESLQNPFVADDYVSQLEDFINQIPSTLPPNAQAISLRETLLIVSDIIHRGNAAVQLLERLAFLMNLHSTQRLQELRYAYPRAVESLSSCFQALEGVLREFLEWRNTLLLGSDLAEADISAQTLIESINFAMDVLTQEVAHTGILRFTNAPDFLSATLAWLSSLPTYLLSFPDAFSESQLENSTVFTQTDSLLLQVLDLEWRMDDSSIQTRNDLYKELGDQFKLQSNWMSEIEELKDSVDIKKRRTFLNVQEGIERSARSRNSNYYHVLAGSREMNKVVQGFSIVDFIVSRAEAFQDIDIPKMDDENSKIFTPNEFEDKFSKLRVDSFFEQMRFISDECKQCGQNKDLVQNGLHTAECFRRAEVLSNVGRKWFSALKRPSGITNRILCCFWPEAIKRMISIDQCQIETRSYTDWCKNAIALRNVVAESLVPDHIDPSGFQHNRILIENSFKNFRRSIKDTETIINDISIDFKPNYEDIYQACSRLRDTAESYSTQLHEHIKNLTLYSLPKAKKDLQHLEDNLNDLVNNRTAQLSLEDCSSQVVQLERNLQALRHMSRILFTCLAANPKSVLSTKPTEQLEVNELYKRAVKIVRDYEASESGYQIVEAWKKLQEIADKLGRCQAGLPIEEVAASAEMEISQSPTFECHLEGYPSASMARKRSWTLLEILGSHECLYPGCREKKRDRHSADDEGDTILHDLHIFYTFLCSDYNRYANRSSCDILTPDSNEAATSEIVLMEVREKWHRDKDLLNEFNNLQRRVGLSSGVDSDIESTFNMIESLWGRPVTPKFVIESSRKLATVSSWLCEVEQQMELVILPRLQAAWKTPSKADPLSVVEKCVYMMNEIAEDLDRLQRREMIAAKELQNIHNSLRVGWFSVREYLLIKCNRLTTDSARYFPLVDDFVNHSVGFKDYSLLNIYNRLCGQFLLKGPRQRRSSHSQPDGRKFCTTKMSIRSLYLPSWFTERCRLVNDRPPVALTIHSLPDISTEAYPTPEPTFHSPRCVSVNSRRWMSLPEIRPGPQIVHRKRVENSFSVVDDDAETIISPFSGLCDSQMSTSGVSFIPQADEEKCDARHTMDKECNVPTSPASIRKSEFNDPLVTPKVGLMEQLPKINFNVYLYLGFPFLGIIANKNAKLPHNSRTYFKSRDKSPITWCTIYLPNDEETESMVNPEIVPMRRVVEVADDPIIPQREIYAPMVFSAPFEIPDEEVEVEEGSELIEETTTEAAECGPSITDDSGVCDWLRTQQAVNIQRLIQEYGDGVDDMPLTDVDCVSNNSNSPDFVRIQFIYRRNKNSVSASFEESGLGEEEWSRKSMEVPPLDKGEHSPSDISEDHVNWGPLIERPASPHLSVISEASTDESVGFSFIHSSIPYAFGKQHAIEYPQMASEGISEDEAIKISGECMVIKPNVSPYQQSSSDEQKIETLPSLDDTELTDTSTPIARRFEDTDHLLPPFLGPGSQESEDSDEEGDKTISALLPQDDVGSDEKGSLTCPNTNDVENSEDEHTSSEVQSDEKQLIVELDDDLKTFQVEITSSDISTKNSQTKDKGRKSYKRKYQETQGVEDGRTEGYLYLESHEQQPEMSPLTFSVHGLDDTPPGPSPVNIPLQRPTEHNTSTENVSNLEIDNGALEENVLVDSLQEVENSLDEVNCNEIRRNQLLFPMSETMSNVPEITEEESPTAIKNENRSKKSKSRKAKKSAPKENKKVETKSAESAASSDNLPKSSCKESSKNVEEELEKNDPGGVLFKVPEEMAQSVLDASNGGNELNLNEEPFTVESLVVSEPAGGVIKECLAKEESSELSIEIIPGVVDADLVGTGSTKDLESPSDEADFSEPSVIELPRRMSEPELREKIIEECNPIVEEEVEEGLEDSAAGVRDDETESGLFPKDANFGSPFSSKDWSTEHPFDGTSKADDIALMGSIQQEGHFQEPVIPNTVMVISDQGLSRTDNGEIPELSSLMEPNPGVGTVDEKKPSTSNDDVLSTSNQLELASLPADDWIDPRSKKTRKHRNKKYKGKEKDSQGGEVLPEVVTVVSSEKETDGFEDVLKAGEKALRGIGLQSAGNDEEMVLGVSHEKLPQTAQEPQPTVGGNSTPCDMLYRQAELPEVEDPVDKNPSIDTAYVQPSKSKKKGRENRKSKKQDAHNGKRSPQKAVEIPQPEERPSWKESGEIQESISTETTPSGSKFSSFEEVTDIGSILPLGGSADEDENKLKGMTLLPKISEKIEVRHDIPPETEEASTPTELKTKILQNPEMKSPNLDIADASKLQEPVMVEKALIPNADWTTTDDVCLDTPSDFYCEQNYERSDSTFENIDRQGEIEDITADKTQSTEVDNQDSGSSTTTNSVEQDEYPSEIKSADESGYVAAPREEQTCNQSQVDIHEPLLELKPDETIPQGSESPHSGGKLVTEFKDLGKEYAGLQEVSPSSASMGKNEDVPLGSRNFSNLNDPQEANQNESGEQIDGKSKKPLEREQKKLRDSEESTAQSTYVETEVEHRLQEHPSESELEGNQNISSELAPQACLIAKTEAKEDASSRRPVNENIVPIVDRSKRKPPILNLEEPADSLSHPYENVQSLNLTPFGDRENFLSGIKGGTNYELPTRKSESQDLPSESIADEHPGKLENTPHKVEEIKVYEMAPHEPESTSMGGYQEEILTESGDSHEAADLKLPDRCDSPIQWKTKDERTISDLGADLGLENPLADKSDGITDAGHLKDQSEAVSVNRSKASQRSKHNRKSKHKKGESYKEKLAIAPKVLPHEYQLEPYRPLESSTEERLPSFKSPKAGDKSKDHKFGGTSAQETPNSSDISNRLDESNRPDAESVTSEMEEFFPLKDCQEADKSENCGKEPKHLKELDREESQNQDEIPPISPSADECQLIKESEVPQDESSSEKDVKTTTKPSPDGIGETPLPKSSKRRGRNGRTSPLSKILHKSPVSHLILLLNISGIYIRKCVLRALMSFCLSDPISYGQAKLDASVSNQVEMRTQQSKTFRIMFTEYRLSPKLYVTDEKNCDDDDDYVFVFWNIKDEEIRDDFPDEFSFSILEKTSTDSEEPDNVRVELGPEYENIVKESLQEPLVIPSSRLKVSVKRRPCRWSRFLILLLLLILLIIPFLLLLCVVNPDYCVLPGLCPGLDLRQRISFHIREFHRRRMPHNPI</sequence>
<feature type="compositionally biased region" description="Polar residues" evidence="2">
    <location>
        <begin position="2145"/>
        <end position="2160"/>
    </location>
</feature>
<feature type="compositionally biased region" description="Basic and acidic residues" evidence="2">
    <location>
        <begin position="2224"/>
        <end position="2234"/>
    </location>
</feature>
<evidence type="ECO:0000313" key="5">
    <source>
        <dbReference type="Proteomes" id="UP000278807"/>
    </source>
</evidence>
<dbReference type="EMBL" id="UZAE01012378">
    <property type="protein sequence ID" value="VDO04837.1"/>
    <property type="molecule type" value="Genomic_DNA"/>
</dbReference>
<feature type="compositionally biased region" description="Basic and acidic residues" evidence="2">
    <location>
        <begin position="2723"/>
        <end position="2751"/>
    </location>
</feature>
<evidence type="ECO:0000256" key="1">
    <source>
        <dbReference type="SAM" id="Coils"/>
    </source>
</evidence>
<feature type="compositionally biased region" description="Polar residues" evidence="2">
    <location>
        <begin position="2860"/>
        <end position="2872"/>
    </location>
</feature>
<feature type="compositionally biased region" description="Basic and acidic residues" evidence="2">
    <location>
        <begin position="1570"/>
        <end position="1581"/>
    </location>
</feature>
<reference evidence="6" key="1">
    <citation type="submission" date="2016-04" db="UniProtKB">
        <authorList>
            <consortium name="WormBaseParasite"/>
        </authorList>
    </citation>
    <scope>IDENTIFICATION</scope>
</reference>
<feature type="region of interest" description="Disordered" evidence="2">
    <location>
        <begin position="2609"/>
        <end position="2991"/>
    </location>
</feature>
<keyword evidence="3" id="KW-0812">Transmembrane</keyword>
<feature type="compositionally biased region" description="Low complexity" evidence="2">
    <location>
        <begin position="1490"/>
        <end position="1506"/>
    </location>
</feature>
<feature type="compositionally biased region" description="Basic residues" evidence="2">
    <location>
        <begin position="2070"/>
        <end position="2082"/>
    </location>
</feature>
<feature type="region of interest" description="Disordered" evidence="2">
    <location>
        <begin position="2009"/>
        <end position="2094"/>
    </location>
</feature>
<feature type="region of interest" description="Disordered" evidence="2">
    <location>
        <begin position="1883"/>
        <end position="1910"/>
    </location>
</feature>
<feature type="compositionally biased region" description="Basic and acidic residues" evidence="2">
    <location>
        <begin position="1376"/>
        <end position="1402"/>
    </location>
</feature>
<keyword evidence="1" id="KW-0175">Coiled coil</keyword>
<accession>A0A158QI60</accession>
<feature type="compositionally biased region" description="Basic residues" evidence="2">
    <location>
        <begin position="2192"/>
        <end position="2204"/>
    </location>
</feature>
<feature type="compositionally biased region" description="Polar residues" evidence="2">
    <location>
        <begin position="2506"/>
        <end position="2523"/>
    </location>
</feature>
<feature type="compositionally biased region" description="Basic and acidic residues" evidence="2">
    <location>
        <begin position="2894"/>
        <end position="2923"/>
    </location>
</feature>
<feature type="region of interest" description="Disordered" evidence="2">
    <location>
        <begin position="1736"/>
        <end position="1816"/>
    </location>
</feature>
<name>A0A158QI60_RODNA</name>
<feature type="region of interest" description="Disordered" evidence="2">
    <location>
        <begin position="2124"/>
        <end position="2254"/>
    </location>
</feature>